<evidence type="ECO:0000313" key="2">
    <source>
        <dbReference type="EMBL" id="CAG6451365.1"/>
    </source>
</evidence>
<feature type="region of interest" description="Disordered" evidence="1">
    <location>
        <begin position="111"/>
        <end position="131"/>
    </location>
</feature>
<dbReference type="EMBL" id="HBUE01018171">
    <property type="protein sequence ID" value="CAG6451365.1"/>
    <property type="molecule type" value="Transcribed_RNA"/>
</dbReference>
<dbReference type="EMBL" id="HBUE01210533">
    <property type="protein sequence ID" value="CAG6534290.1"/>
    <property type="molecule type" value="Transcribed_RNA"/>
</dbReference>
<protein>
    <submittedName>
        <fullName evidence="2">(northern house mosquito) hypothetical protein</fullName>
    </submittedName>
</protein>
<feature type="region of interest" description="Disordered" evidence="1">
    <location>
        <begin position="1"/>
        <end position="69"/>
    </location>
</feature>
<evidence type="ECO:0000256" key="1">
    <source>
        <dbReference type="SAM" id="MobiDB-lite"/>
    </source>
</evidence>
<name>A0A8D8EYW6_CULPI</name>
<accession>A0A8D8EYW6</accession>
<proteinExistence type="predicted"/>
<dbReference type="EMBL" id="HBUE01316936">
    <property type="protein sequence ID" value="CAG6586191.1"/>
    <property type="molecule type" value="Transcribed_RNA"/>
</dbReference>
<feature type="compositionally biased region" description="Low complexity" evidence="1">
    <location>
        <begin position="1"/>
        <end position="14"/>
    </location>
</feature>
<sequence>MAAAPKIPAHSAAPTPAACPRVPRSMTTCPWGNRDRARLRQPRPLPPATSTCLPRNSRIGSARRNGLPSAKRFASWTIERRSCRRFCSSESKSRARPWCCGNRRRPRWSWPRSWARLRSKRKKPNAGPVKR</sequence>
<reference evidence="2" key="1">
    <citation type="submission" date="2021-05" db="EMBL/GenBank/DDBJ databases">
        <authorList>
            <person name="Alioto T."/>
            <person name="Alioto T."/>
            <person name="Gomez Garrido J."/>
        </authorList>
    </citation>
    <scope>NUCLEOTIDE SEQUENCE</scope>
</reference>
<dbReference type="AlphaFoldDB" id="A0A8D8EYW6"/>
<feature type="compositionally biased region" description="Basic residues" evidence="1">
    <location>
        <begin position="115"/>
        <end position="131"/>
    </location>
</feature>
<organism evidence="2">
    <name type="scientific">Culex pipiens</name>
    <name type="common">House mosquito</name>
    <dbReference type="NCBI Taxonomy" id="7175"/>
    <lineage>
        <taxon>Eukaryota</taxon>
        <taxon>Metazoa</taxon>
        <taxon>Ecdysozoa</taxon>
        <taxon>Arthropoda</taxon>
        <taxon>Hexapoda</taxon>
        <taxon>Insecta</taxon>
        <taxon>Pterygota</taxon>
        <taxon>Neoptera</taxon>
        <taxon>Endopterygota</taxon>
        <taxon>Diptera</taxon>
        <taxon>Nematocera</taxon>
        <taxon>Culicoidea</taxon>
        <taxon>Culicidae</taxon>
        <taxon>Culicinae</taxon>
        <taxon>Culicini</taxon>
        <taxon>Culex</taxon>
        <taxon>Culex</taxon>
    </lineage>
</organism>